<dbReference type="GO" id="GO:0004134">
    <property type="term" value="F:4-alpha-glucanotransferase activity"/>
    <property type="evidence" value="ECO:0007669"/>
    <property type="project" value="InterPro"/>
</dbReference>
<name>A0A517T8E5_9PLAN</name>
<accession>A0A517T8E5</accession>
<dbReference type="GO" id="GO:0004135">
    <property type="term" value="F:amylo-alpha-1,6-glucosidase activity"/>
    <property type="evidence" value="ECO:0007669"/>
    <property type="project" value="InterPro"/>
</dbReference>
<dbReference type="PANTHER" id="PTHR10569:SF2">
    <property type="entry name" value="GLYCOGEN DEBRANCHING ENZYME"/>
    <property type="match status" value="1"/>
</dbReference>
<dbReference type="OrthoDB" id="9761875at2"/>
<feature type="domain" description="Glycogen debranching enzyme bacterial and archaeal type N-terminal" evidence="2">
    <location>
        <begin position="25"/>
        <end position="243"/>
    </location>
</feature>
<organism evidence="3 4">
    <name type="scientific">Calycomorphotria hydatis</name>
    <dbReference type="NCBI Taxonomy" id="2528027"/>
    <lineage>
        <taxon>Bacteria</taxon>
        <taxon>Pseudomonadati</taxon>
        <taxon>Planctomycetota</taxon>
        <taxon>Planctomycetia</taxon>
        <taxon>Planctomycetales</taxon>
        <taxon>Planctomycetaceae</taxon>
        <taxon>Calycomorphotria</taxon>
    </lineage>
</organism>
<dbReference type="AlphaFoldDB" id="A0A517T8E5"/>
<dbReference type="InterPro" id="IPR008928">
    <property type="entry name" value="6-hairpin_glycosidase_sf"/>
</dbReference>
<dbReference type="KEGG" id="chya:V22_18820"/>
<reference evidence="3 4" key="1">
    <citation type="submission" date="2019-02" db="EMBL/GenBank/DDBJ databases">
        <title>Deep-cultivation of Planctomycetes and their phenomic and genomic characterization uncovers novel biology.</title>
        <authorList>
            <person name="Wiegand S."/>
            <person name="Jogler M."/>
            <person name="Boedeker C."/>
            <person name="Pinto D."/>
            <person name="Vollmers J."/>
            <person name="Rivas-Marin E."/>
            <person name="Kohn T."/>
            <person name="Peeters S.H."/>
            <person name="Heuer A."/>
            <person name="Rast P."/>
            <person name="Oberbeckmann S."/>
            <person name="Bunk B."/>
            <person name="Jeske O."/>
            <person name="Meyerdierks A."/>
            <person name="Storesund J.E."/>
            <person name="Kallscheuer N."/>
            <person name="Luecker S."/>
            <person name="Lage O.M."/>
            <person name="Pohl T."/>
            <person name="Merkel B.J."/>
            <person name="Hornburger P."/>
            <person name="Mueller R.-W."/>
            <person name="Bruemmer F."/>
            <person name="Labrenz M."/>
            <person name="Spormann A.M."/>
            <person name="Op den Camp H."/>
            <person name="Overmann J."/>
            <person name="Amann R."/>
            <person name="Jetten M.S.M."/>
            <person name="Mascher T."/>
            <person name="Medema M.H."/>
            <person name="Devos D.P."/>
            <person name="Kaster A.-K."/>
            <person name="Ovreas L."/>
            <person name="Rohde M."/>
            <person name="Galperin M.Y."/>
            <person name="Jogler C."/>
        </authorList>
    </citation>
    <scope>NUCLEOTIDE SEQUENCE [LARGE SCALE GENOMIC DNA]</scope>
    <source>
        <strain evidence="3 4">V22</strain>
    </source>
</reference>
<dbReference type="Gene3D" id="1.50.10.10">
    <property type="match status" value="1"/>
</dbReference>
<evidence type="ECO:0000313" key="3">
    <source>
        <dbReference type="EMBL" id="QDT64642.1"/>
    </source>
</evidence>
<dbReference type="InterPro" id="IPR032790">
    <property type="entry name" value="GDE_C"/>
</dbReference>
<dbReference type="Pfam" id="PF12439">
    <property type="entry name" value="GDE_N"/>
    <property type="match status" value="1"/>
</dbReference>
<dbReference type="EMBL" id="CP036316">
    <property type="protein sequence ID" value="QDT64642.1"/>
    <property type="molecule type" value="Genomic_DNA"/>
</dbReference>
<dbReference type="InterPro" id="IPR012341">
    <property type="entry name" value="6hp_glycosidase-like_sf"/>
</dbReference>
<evidence type="ECO:0000313" key="4">
    <source>
        <dbReference type="Proteomes" id="UP000319976"/>
    </source>
</evidence>
<feature type="domain" description="Glycogen debranching enzyme C-terminal" evidence="1">
    <location>
        <begin position="299"/>
        <end position="662"/>
    </location>
</feature>
<protein>
    <submittedName>
        <fullName evidence="3">Amylo-alpha-1,6-glucosidase</fullName>
    </submittedName>
</protein>
<evidence type="ECO:0000259" key="2">
    <source>
        <dbReference type="Pfam" id="PF12439"/>
    </source>
</evidence>
<gene>
    <name evidence="3" type="ORF">V22_18820</name>
</gene>
<dbReference type="RefSeq" id="WP_145261986.1">
    <property type="nucleotide sequence ID" value="NZ_CP036316.1"/>
</dbReference>
<dbReference type="Pfam" id="PF06202">
    <property type="entry name" value="GDE_C"/>
    <property type="match status" value="1"/>
</dbReference>
<proteinExistence type="predicted"/>
<evidence type="ECO:0000259" key="1">
    <source>
        <dbReference type="Pfam" id="PF06202"/>
    </source>
</evidence>
<keyword evidence="4" id="KW-1185">Reference proteome</keyword>
<sequence length="671" mass="75244">MISEAEDIEAPVSIVGDPLDLDHAREWLETDGLGGFAMGTDHGARTRRYHGILTCAQTPPVNRVVLVSGLEAWVDGHGSPESISTQIYSADSIQPDGYERIIDFQHRPWPTWTYRLADGLLIQRELFIPRGQSVVVQRWSCPSMDGVAGHRLHVRPLLSGRDFHSLHHCNDDMNLDSRESAGHIRWTPYEHLPSVHAWSNAKYNHSPQWYFGFHYPEEAARGLDADEDLASPGGFHWQLDQGPAVLILAAVNEGEEVPFAELAADKSATNTVGITQLADDIAEKERERRAQFNSPMERAADDYLVKRGEGLSIIAGYPWFSDWGRDTFISLRGLCLATGRIEEAKSILLEWSSTVSEGMLPNRFDDAGVKEFNAVDASLWFIIAVGDLLNQAGTSLITTAERTTLLNAVEEILDGYSSGTRYGIHLDEDGLIAAGEQGRQLTWMDAKVGDWVVTPRIGKPVEIQALWLNALMISPNYSQKWRDHYRRGLSSFRTKFWNNELNGLFDVVDLNHEPGKVCKQIRPNQIFAIGGLPESLLPRMEARKVVDLVEQQLYTSRGLKTLSPDDAEYKGIYTGDQVERDGAYHQGTIWPWLMGPFIEAWVRVRGSTPDVKQRARKRFLEPMLGSLEEAGCGHISEIAEGDRPHLWRGCPFQAWSVAESLRISSEYFDAT</sequence>
<dbReference type="GO" id="GO:0005980">
    <property type="term" value="P:glycogen catabolic process"/>
    <property type="evidence" value="ECO:0007669"/>
    <property type="project" value="InterPro"/>
</dbReference>
<dbReference type="SUPFAM" id="SSF48208">
    <property type="entry name" value="Six-hairpin glycosidases"/>
    <property type="match status" value="1"/>
</dbReference>
<dbReference type="InterPro" id="IPR024742">
    <property type="entry name" value="Glycogen_debranch_N"/>
</dbReference>
<dbReference type="Proteomes" id="UP000319976">
    <property type="component" value="Chromosome"/>
</dbReference>
<dbReference type="InterPro" id="IPR010401">
    <property type="entry name" value="AGL/Gdb1"/>
</dbReference>
<dbReference type="PANTHER" id="PTHR10569">
    <property type="entry name" value="GLYCOGEN DEBRANCHING ENZYME"/>
    <property type="match status" value="1"/>
</dbReference>